<dbReference type="AlphaFoldDB" id="A0A0F8X0E1"/>
<accession>A0A0F8X0E1</accession>
<name>A0A0F8X0E1_9ZZZZ</name>
<comment type="caution">
    <text evidence="1">The sequence shown here is derived from an EMBL/GenBank/DDBJ whole genome shotgun (WGS) entry which is preliminary data.</text>
</comment>
<protein>
    <recommendedName>
        <fullName evidence="2">Thil AANH domain-containing protein</fullName>
    </recommendedName>
</protein>
<proteinExistence type="predicted"/>
<feature type="non-terminal residue" evidence="1">
    <location>
        <position position="173"/>
    </location>
</feature>
<sequence>MPIENYNMSLMPPSFEPWSPKQDKSKQVAVLMSGGVDSSVTASLLRDDGWDVLGITMKIPVACTNARGCCGADAAFVCHELGLPHYFVDVTEAFRKLIIEPFQASYARGHTPSPCIDCNTLLKFTLVWDFVTDSFGIEYVATGHYARVLREDGTARLARAKDKSKDQSYFLYG</sequence>
<evidence type="ECO:0008006" key="2">
    <source>
        <dbReference type="Google" id="ProtNLM"/>
    </source>
</evidence>
<dbReference type="SUPFAM" id="SSF52402">
    <property type="entry name" value="Adenine nucleotide alpha hydrolases-like"/>
    <property type="match status" value="1"/>
</dbReference>
<dbReference type="InterPro" id="IPR014729">
    <property type="entry name" value="Rossmann-like_a/b/a_fold"/>
</dbReference>
<dbReference type="PANTHER" id="PTHR11933:SF5">
    <property type="entry name" value="MITOCHONDRIAL TRNA-SPECIFIC 2-THIOURIDYLASE 1"/>
    <property type="match status" value="1"/>
</dbReference>
<dbReference type="Gene3D" id="3.40.50.620">
    <property type="entry name" value="HUPs"/>
    <property type="match status" value="1"/>
</dbReference>
<dbReference type="Pfam" id="PF03054">
    <property type="entry name" value="tRNA_Me_trans"/>
    <property type="match status" value="1"/>
</dbReference>
<dbReference type="GO" id="GO:0002143">
    <property type="term" value="P:tRNA wobble position uridine thiolation"/>
    <property type="evidence" value="ECO:0007669"/>
    <property type="project" value="TreeGrafter"/>
</dbReference>
<gene>
    <name evidence="1" type="ORF">LCGC14_3002950</name>
</gene>
<organism evidence="1">
    <name type="scientific">marine sediment metagenome</name>
    <dbReference type="NCBI Taxonomy" id="412755"/>
    <lineage>
        <taxon>unclassified sequences</taxon>
        <taxon>metagenomes</taxon>
        <taxon>ecological metagenomes</taxon>
    </lineage>
</organism>
<evidence type="ECO:0000313" key="1">
    <source>
        <dbReference type="EMBL" id="KKK62577.1"/>
    </source>
</evidence>
<dbReference type="PANTHER" id="PTHR11933">
    <property type="entry name" value="TRNA 5-METHYLAMINOMETHYL-2-THIOURIDYLATE -METHYLTRANSFERASE"/>
    <property type="match status" value="1"/>
</dbReference>
<dbReference type="EMBL" id="LAZR01061925">
    <property type="protein sequence ID" value="KKK62577.1"/>
    <property type="molecule type" value="Genomic_DNA"/>
</dbReference>
<reference evidence="1" key="1">
    <citation type="journal article" date="2015" name="Nature">
        <title>Complex archaea that bridge the gap between prokaryotes and eukaryotes.</title>
        <authorList>
            <person name="Spang A."/>
            <person name="Saw J.H."/>
            <person name="Jorgensen S.L."/>
            <person name="Zaremba-Niedzwiedzka K."/>
            <person name="Martijn J."/>
            <person name="Lind A.E."/>
            <person name="van Eijk R."/>
            <person name="Schleper C."/>
            <person name="Guy L."/>
            <person name="Ettema T.J."/>
        </authorList>
    </citation>
    <scope>NUCLEOTIDE SEQUENCE</scope>
</reference>